<keyword evidence="10" id="KW-1185">Reference proteome</keyword>
<gene>
    <name evidence="11" type="primary">LOC107272423</name>
</gene>
<evidence type="ECO:0000256" key="3">
    <source>
        <dbReference type="ARBA" id="ARBA00012533"/>
    </source>
</evidence>
<protein>
    <recommendedName>
        <fullName evidence="3">protein-histidine N-methyltransferase</fullName>
        <ecNumber evidence="3">2.1.1.85</ecNumber>
    </recommendedName>
</protein>
<evidence type="ECO:0000313" key="11">
    <source>
        <dbReference type="RefSeq" id="XP_015605072.1"/>
    </source>
</evidence>
<reference evidence="11" key="1">
    <citation type="submission" date="2025-08" db="UniProtKB">
        <authorList>
            <consortium name="RefSeq"/>
        </authorList>
    </citation>
    <scope>IDENTIFICATION</scope>
</reference>
<dbReference type="GeneID" id="107272423"/>
<organism evidence="10 11">
    <name type="scientific">Cephus cinctus</name>
    <name type="common">Wheat stem sawfly</name>
    <dbReference type="NCBI Taxonomy" id="211228"/>
    <lineage>
        <taxon>Eukaryota</taxon>
        <taxon>Metazoa</taxon>
        <taxon>Ecdysozoa</taxon>
        <taxon>Arthropoda</taxon>
        <taxon>Hexapoda</taxon>
        <taxon>Insecta</taxon>
        <taxon>Pterygota</taxon>
        <taxon>Neoptera</taxon>
        <taxon>Endopterygota</taxon>
        <taxon>Hymenoptera</taxon>
        <taxon>Cephoidea</taxon>
        <taxon>Cephidae</taxon>
        <taxon>Cephus</taxon>
    </lineage>
</organism>
<keyword evidence="6" id="KW-0808">Transferase</keyword>
<keyword evidence="5 11" id="KW-0489">Methyltransferase</keyword>
<evidence type="ECO:0000256" key="4">
    <source>
        <dbReference type="ARBA" id="ARBA00022490"/>
    </source>
</evidence>
<keyword evidence="8" id="KW-0539">Nucleus</keyword>
<evidence type="ECO:0000256" key="8">
    <source>
        <dbReference type="ARBA" id="ARBA00023242"/>
    </source>
</evidence>
<dbReference type="GO" id="GO:0032259">
    <property type="term" value="P:methylation"/>
    <property type="evidence" value="ECO:0007669"/>
    <property type="project" value="UniProtKB-KW"/>
</dbReference>
<comment type="similarity">
    <text evidence="9">Belongs to the methyltransferase superfamily. METTL18 family.</text>
</comment>
<dbReference type="Pfam" id="PF10294">
    <property type="entry name" value="Methyltransf_16"/>
    <property type="match status" value="1"/>
</dbReference>
<dbReference type="RefSeq" id="XP_015605072.1">
    <property type="nucleotide sequence ID" value="XM_015749586.2"/>
</dbReference>
<dbReference type="GO" id="GO:0018064">
    <property type="term" value="F:protein-L-histidine N-tele-methyltransferase activity"/>
    <property type="evidence" value="ECO:0007669"/>
    <property type="project" value="UniProtKB-EC"/>
</dbReference>
<evidence type="ECO:0000313" key="10">
    <source>
        <dbReference type="Proteomes" id="UP000694920"/>
    </source>
</evidence>
<dbReference type="PANTHER" id="PTHR14614:SF39">
    <property type="entry name" value="HISTIDINE PROTEIN METHYLTRANSFERASE 1 HOMOLOG"/>
    <property type="match status" value="1"/>
</dbReference>
<dbReference type="Proteomes" id="UP000694920">
    <property type="component" value="Unplaced"/>
</dbReference>
<evidence type="ECO:0000256" key="9">
    <source>
        <dbReference type="ARBA" id="ARBA00038126"/>
    </source>
</evidence>
<dbReference type="CDD" id="cd02440">
    <property type="entry name" value="AdoMet_MTases"/>
    <property type="match status" value="1"/>
</dbReference>
<dbReference type="SUPFAM" id="SSF53335">
    <property type="entry name" value="S-adenosyl-L-methionine-dependent methyltransferases"/>
    <property type="match status" value="1"/>
</dbReference>
<dbReference type="InterPro" id="IPR019410">
    <property type="entry name" value="Methyltransf_16"/>
</dbReference>
<accession>A0AAJ7CAK2</accession>
<dbReference type="AlphaFoldDB" id="A0AAJ7CAK2"/>
<comment type="subcellular location">
    <subcellularLocation>
        <location evidence="2">Cytoplasm</location>
    </subcellularLocation>
    <subcellularLocation>
        <location evidence="1">Nucleus</location>
    </subcellularLocation>
</comment>
<keyword evidence="7" id="KW-0949">S-adenosyl-L-methionine</keyword>
<dbReference type="EC" id="2.1.1.85" evidence="3"/>
<evidence type="ECO:0000256" key="7">
    <source>
        <dbReference type="ARBA" id="ARBA00022691"/>
    </source>
</evidence>
<dbReference type="KEGG" id="ccin:107272423"/>
<sequence>MIMSMFKFGFSKDDSAEEKEDDSNNTSLEWFPSCKIEISSEQLQAEYEPEDIMENNFFNNIPLKLVHTDKVMIDLKNERCENIIEAESQHSDLVPAKYEGGLKIWECSYDLGEFLLKEKIRLKDKTVLDLGCGAGIIGLIALHEGSTVHFQDYNTEVLKAVTIPNVILNLTDRNSIRNRCEFYCGDWKSFAELSSNKYDSEDKKYDFIFTSETIYNPDNQKKLYEVFKKQLKKDGVGYVAAKMYYFGVGGSIGQFENIVKNDGIFNSIIVWKSKEGVQRAILKLTRKDTT</sequence>
<proteinExistence type="inferred from homology"/>
<dbReference type="InterPro" id="IPR029063">
    <property type="entry name" value="SAM-dependent_MTases_sf"/>
</dbReference>
<evidence type="ECO:0000256" key="6">
    <source>
        <dbReference type="ARBA" id="ARBA00022679"/>
    </source>
</evidence>
<name>A0AAJ7CAK2_CEPCN</name>
<dbReference type="GO" id="GO:0005634">
    <property type="term" value="C:nucleus"/>
    <property type="evidence" value="ECO:0007669"/>
    <property type="project" value="UniProtKB-SubCell"/>
</dbReference>
<dbReference type="GO" id="GO:0005737">
    <property type="term" value="C:cytoplasm"/>
    <property type="evidence" value="ECO:0007669"/>
    <property type="project" value="UniProtKB-SubCell"/>
</dbReference>
<evidence type="ECO:0000256" key="1">
    <source>
        <dbReference type="ARBA" id="ARBA00004123"/>
    </source>
</evidence>
<evidence type="ECO:0000256" key="5">
    <source>
        <dbReference type="ARBA" id="ARBA00022603"/>
    </source>
</evidence>
<dbReference type="PANTHER" id="PTHR14614">
    <property type="entry name" value="HEPATOCELLULAR CARCINOMA-ASSOCIATED ANTIGEN"/>
    <property type="match status" value="1"/>
</dbReference>
<dbReference type="Gene3D" id="3.40.50.150">
    <property type="entry name" value="Vaccinia Virus protein VP39"/>
    <property type="match status" value="1"/>
</dbReference>
<keyword evidence="4" id="KW-0963">Cytoplasm</keyword>
<evidence type="ECO:0000256" key="2">
    <source>
        <dbReference type="ARBA" id="ARBA00004496"/>
    </source>
</evidence>